<dbReference type="Proteomes" id="UP000002279">
    <property type="component" value="Unplaced"/>
</dbReference>
<dbReference type="Ensembl" id="ENSOANT00000071359.1">
    <property type="protein sequence ID" value="ENSOANP00000037911.1"/>
    <property type="gene ID" value="ENSOANG00000044459.1"/>
</dbReference>
<feature type="region of interest" description="Disordered" evidence="1">
    <location>
        <begin position="294"/>
        <end position="386"/>
    </location>
</feature>
<dbReference type="InterPro" id="IPR016641">
    <property type="entry name" value="EGD2/NACA0like"/>
</dbReference>
<sequence>AAAGAGSGWRRLRGSLTENPRSVTESGGPAVASSSGLGARRGAVPLGPATARGPVPSSPRAGVGRDSLGPSEGRPTSCVGPVGFPLRNGRGRREGAAWGRTTLGVGETGGRGERGAVGRGDGPLRARRRGRGPPLTPPPALPGQARPAPSPGSGEEAVGRAKQSRSEKKARKVGDPAGGRTGVPRNRSRGSGVGGLLGPSGRAPPPPRRDRPPPGPPSLPVSGRDGAGARGPPRPRRRGTPPSPSPQAMSKLGLRQIHGVSRITIRKSKNILFVITKPDVFKSPASDIYIVFGEAKVGGRPRDPALPPLPPPPPRRPGRGRRGGRDRAPPSPTLPRSRTCPSKRTRRPPTSSRSRPSPRRSSPRRPPASAARRTARRRRRRRRWTRRGWRCGTSSWSWLRPTCRGPRPCAP</sequence>
<name>A0A6I8NA70_ORNAN</name>
<dbReference type="AlphaFoldDB" id="A0A6I8NA70"/>
<reference evidence="3" key="1">
    <citation type="submission" date="2025-08" db="UniProtKB">
        <authorList>
            <consortium name="Ensembl"/>
        </authorList>
    </citation>
    <scope>IDENTIFICATION</scope>
    <source>
        <strain evidence="3">Glennie</strain>
    </source>
</reference>
<dbReference type="PANTHER" id="PTHR21713">
    <property type="entry name" value="NASCENT POLYPEPTIDE ASSOCIATED COMPLEX ALPHA SUBUNIT-RELATED"/>
    <property type="match status" value="1"/>
</dbReference>
<keyword evidence="4" id="KW-1185">Reference proteome</keyword>
<evidence type="ECO:0000313" key="3">
    <source>
        <dbReference type="Ensembl" id="ENSOANP00000037911.1"/>
    </source>
</evidence>
<evidence type="ECO:0000259" key="2">
    <source>
        <dbReference type="PROSITE" id="PS51151"/>
    </source>
</evidence>
<proteinExistence type="predicted"/>
<evidence type="ECO:0000256" key="1">
    <source>
        <dbReference type="SAM" id="MobiDB-lite"/>
    </source>
</evidence>
<dbReference type="Gene3D" id="2.20.70.30">
    <property type="entry name" value="Nascent polypeptide-associated complex domain"/>
    <property type="match status" value="1"/>
</dbReference>
<organism evidence="3 4">
    <name type="scientific">Ornithorhynchus anatinus</name>
    <name type="common">Duckbill platypus</name>
    <dbReference type="NCBI Taxonomy" id="9258"/>
    <lineage>
        <taxon>Eukaryota</taxon>
        <taxon>Metazoa</taxon>
        <taxon>Chordata</taxon>
        <taxon>Craniata</taxon>
        <taxon>Vertebrata</taxon>
        <taxon>Euteleostomi</taxon>
        <taxon>Mammalia</taxon>
        <taxon>Monotremata</taxon>
        <taxon>Ornithorhynchidae</taxon>
        <taxon>Ornithorhynchus</taxon>
    </lineage>
</organism>
<dbReference type="SMART" id="SM01407">
    <property type="entry name" value="NAC"/>
    <property type="match status" value="1"/>
</dbReference>
<dbReference type="FunFam" id="2.20.70.30:FF:000002">
    <property type="entry name" value="Nascent polypeptide-associated complex (NAC), alpha subunit"/>
    <property type="match status" value="1"/>
</dbReference>
<dbReference type="Bgee" id="ENSOANG00000044459">
    <property type="expression patterns" value="Expressed in cerebellum and 7 other cell types or tissues"/>
</dbReference>
<dbReference type="PROSITE" id="PS51151">
    <property type="entry name" value="NAC_AB"/>
    <property type="match status" value="1"/>
</dbReference>
<reference evidence="3" key="2">
    <citation type="submission" date="2025-09" db="UniProtKB">
        <authorList>
            <consortium name="Ensembl"/>
        </authorList>
    </citation>
    <scope>IDENTIFICATION</scope>
    <source>
        <strain evidence="3">Glennie</strain>
    </source>
</reference>
<feature type="region of interest" description="Disordered" evidence="1">
    <location>
        <begin position="1"/>
        <end position="255"/>
    </location>
</feature>
<evidence type="ECO:0000313" key="4">
    <source>
        <dbReference type="Proteomes" id="UP000002279"/>
    </source>
</evidence>
<dbReference type="InParanoid" id="A0A6I8NA70"/>
<dbReference type="Pfam" id="PF01849">
    <property type="entry name" value="NAC"/>
    <property type="match status" value="1"/>
</dbReference>
<dbReference type="CDD" id="cd22054">
    <property type="entry name" value="NAC_NACA"/>
    <property type="match status" value="1"/>
</dbReference>
<dbReference type="GO" id="GO:0005854">
    <property type="term" value="C:nascent polypeptide-associated complex"/>
    <property type="evidence" value="ECO:0007669"/>
    <property type="project" value="InterPro"/>
</dbReference>
<dbReference type="InterPro" id="IPR038187">
    <property type="entry name" value="NAC_A/B_dom_sf"/>
</dbReference>
<dbReference type="GeneTree" id="ENSGT00940000161501"/>
<accession>A0A6I8NA70</accession>
<protein>
    <recommendedName>
        <fullName evidence="2">NAC-A/B domain-containing protein</fullName>
    </recommendedName>
</protein>
<feature type="compositionally biased region" description="Low complexity" evidence="1">
    <location>
        <begin position="96"/>
        <end position="105"/>
    </location>
</feature>
<feature type="domain" description="NAC-A/B" evidence="2">
    <location>
        <begin position="239"/>
        <end position="304"/>
    </location>
</feature>
<feature type="compositionally biased region" description="Pro residues" evidence="1">
    <location>
        <begin position="304"/>
        <end position="315"/>
    </location>
</feature>
<feature type="compositionally biased region" description="Basic residues" evidence="1">
    <location>
        <begin position="373"/>
        <end position="386"/>
    </location>
</feature>
<feature type="compositionally biased region" description="Polar residues" evidence="1">
    <location>
        <begin position="16"/>
        <end position="25"/>
    </location>
</feature>
<dbReference type="InterPro" id="IPR002715">
    <property type="entry name" value="Nas_poly-pep-assoc_cplx_dom"/>
</dbReference>